<proteinExistence type="inferred from homology"/>
<dbReference type="EMBL" id="MU865012">
    <property type="protein sequence ID" value="KAK4460455.1"/>
    <property type="molecule type" value="Genomic_DNA"/>
</dbReference>
<gene>
    <name evidence="6" type="ORF">QBC42DRAFT_339682</name>
</gene>
<dbReference type="PANTHER" id="PTHR48081:SF18">
    <property type="entry name" value="ALPHA_BETA HYDROLASE FOLD-3 DOMAIN-CONTAINING PROTEIN"/>
    <property type="match status" value="1"/>
</dbReference>
<evidence type="ECO:0000256" key="4">
    <source>
        <dbReference type="SAM" id="Phobius"/>
    </source>
</evidence>
<evidence type="ECO:0000313" key="6">
    <source>
        <dbReference type="EMBL" id="KAK4460455.1"/>
    </source>
</evidence>
<evidence type="ECO:0000256" key="3">
    <source>
        <dbReference type="PROSITE-ProRule" id="PRU10038"/>
    </source>
</evidence>
<dbReference type="SUPFAM" id="SSF53474">
    <property type="entry name" value="alpha/beta-Hydrolases"/>
    <property type="match status" value="1"/>
</dbReference>
<dbReference type="Proteomes" id="UP001321749">
    <property type="component" value="Unassembled WGS sequence"/>
</dbReference>
<comment type="similarity">
    <text evidence="1">Belongs to the 'GDXG' lipolytic enzyme family.</text>
</comment>
<dbReference type="PROSITE" id="PS01174">
    <property type="entry name" value="LIPASE_GDXG_SER"/>
    <property type="match status" value="1"/>
</dbReference>
<dbReference type="InterPro" id="IPR050300">
    <property type="entry name" value="GDXG_lipolytic_enzyme"/>
</dbReference>
<dbReference type="GO" id="GO:0016787">
    <property type="term" value="F:hydrolase activity"/>
    <property type="evidence" value="ECO:0007669"/>
    <property type="project" value="UniProtKB-KW"/>
</dbReference>
<sequence length="445" mass="48665">MKTSSESDKMVQTAKVLRITPLEKALYYVLLPLLAFRTLLTFFFLVLLDSSPLHWRQKLALALLQAQRKALPRRILRWTTNRTTTGQAVEGYCVSHRIAHETVRLDASSTGGAAARTSTKALNIPPPILHLLNPADSDWYPPAPNGPVLVYFHGGGYVNPLRAPGHMPLIRRCGAACGARRIIILEYSLAPEHPYPAQLVQCIETVRYVLHTLSVPPGDIILAGDSAGGQLVGGVLAHLVRPCPFALPLELPTTATSSISSKFRAAVMISPFVRFPPPSPEVEGPDGGVPGSASASSYELNASRDYLTREQVDRFMEDFGAEGTEIYANLSAQAAAAEPVWAGVFGPERRLVEKVLVTVGTAEVFLDCCRFFADNCVKADVWRIEKGSMIDEKLFEGKDYMLIECEGEVHVQPALDCAVMYEGGLMMKGIMGWMTAHCATMENLR</sequence>
<reference evidence="6" key="1">
    <citation type="journal article" date="2023" name="Mol. Phylogenet. Evol.">
        <title>Genome-scale phylogeny and comparative genomics of the fungal order Sordariales.</title>
        <authorList>
            <person name="Hensen N."/>
            <person name="Bonometti L."/>
            <person name="Westerberg I."/>
            <person name="Brannstrom I.O."/>
            <person name="Guillou S."/>
            <person name="Cros-Aarteil S."/>
            <person name="Calhoun S."/>
            <person name="Haridas S."/>
            <person name="Kuo A."/>
            <person name="Mondo S."/>
            <person name="Pangilinan J."/>
            <person name="Riley R."/>
            <person name="LaButti K."/>
            <person name="Andreopoulos B."/>
            <person name="Lipzen A."/>
            <person name="Chen C."/>
            <person name="Yan M."/>
            <person name="Daum C."/>
            <person name="Ng V."/>
            <person name="Clum A."/>
            <person name="Steindorff A."/>
            <person name="Ohm R.A."/>
            <person name="Martin F."/>
            <person name="Silar P."/>
            <person name="Natvig D.O."/>
            <person name="Lalanne C."/>
            <person name="Gautier V."/>
            <person name="Ament-Velasquez S.L."/>
            <person name="Kruys A."/>
            <person name="Hutchinson M.I."/>
            <person name="Powell A.J."/>
            <person name="Barry K."/>
            <person name="Miller A.N."/>
            <person name="Grigoriev I.V."/>
            <person name="Debuchy R."/>
            <person name="Gladieux P."/>
            <person name="Hiltunen Thoren M."/>
            <person name="Johannesson H."/>
        </authorList>
    </citation>
    <scope>NUCLEOTIDE SEQUENCE</scope>
    <source>
        <strain evidence="6">PSN324</strain>
    </source>
</reference>
<organism evidence="6 7">
    <name type="scientific">Cladorrhinum samala</name>
    <dbReference type="NCBI Taxonomy" id="585594"/>
    <lineage>
        <taxon>Eukaryota</taxon>
        <taxon>Fungi</taxon>
        <taxon>Dikarya</taxon>
        <taxon>Ascomycota</taxon>
        <taxon>Pezizomycotina</taxon>
        <taxon>Sordariomycetes</taxon>
        <taxon>Sordariomycetidae</taxon>
        <taxon>Sordariales</taxon>
        <taxon>Podosporaceae</taxon>
        <taxon>Cladorrhinum</taxon>
    </lineage>
</organism>
<feature type="active site" evidence="3">
    <location>
        <position position="226"/>
    </location>
</feature>
<keyword evidence="7" id="KW-1185">Reference proteome</keyword>
<protein>
    <submittedName>
        <fullName evidence="6">Alpha/Beta hydrolase protein</fullName>
    </submittedName>
</protein>
<dbReference type="InterPro" id="IPR013094">
    <property type="entry name" value="AB_hydrolase_3"/>
</dbReference>
<dbReference type="InterPro" id="IPR029058">
    <property type="entry name" value="AB_hydrolase_fold"/>
</dbReference>
<dbReference type="Pfam" id="PF07859">
    <property type="entry name" value="Abhydrolase_3"/>
    <property type="match status" value="1"/>
</dbReference>
<dbReference type="InterPro" id="IPR033140">
    <property type="entry name" value="Lipase_GDXG_put_SER_AS"/>
</dbReference>
<dbReference type="Gene3D" id="3.40.50.1820">
    <property type="entry name" value="alpha/beta hydrolase"/>
    <property type="match status" value="1"/>
</dbReference>
<evidence type="ECO:0000256" key="1">
    <source>
        <dbReference type="ARBA" id="ARBA00010515"/>
    </source>
</evidence>
<keyword evidence="2 6" id="KW-0378">Hydrolase</keyword>
<dbReference type="PANTHER" id="PTHR48081">
    <property type="entry name" value="AB HYDROLASE SUPERFAMILY PROTEIN C4A8.06C"/>
    <property type="match status" value="1"/>
</dbReference>
<keyword evidence="4" id="KW-0472">Membrane</keyword>
<evidence type="ECO:0000256" key="2">
    <source>
        <dbReference type="ARBA" id="ARBA00022801"/>
    </source>
</evidence>
<feature type="transmembrane region" description="Helical" evidence="4">
    <location>
        <begin position="25"/>
        <end position="48"/>
    </location>
</feature>
<comment type="caution">
    <text evidence="6">The sequence shown here is derived from an EMBL/GenBank/DDBJ whole genome shotgun (WGS) entry which is preliminary data.</text>
</comment>
<keyword evidence="4" id="KW-1133">Transmembrane helix</keyword>
<evidence type="ECO:0000259" key="5">
    <source>
        <dbReference type="Pfam" id="PF07859"/>
    </source>
</evidence>
<accession>A0AAV9HK07</accession>
<reference evidence="6" key="2">
    <citation type="submission" date="2023-06" db="EMBL/GenBank/DDBJ databases">
        <authorList>
            <consortium name="Lawrence Berkeley National Laboratory"/>
            <person name="Mondo S.J."/>
            <person name="Hensen N."/>
            <person name="Bonometti L."/>
            <person name="Westerberg I."/>
            <person name="Brannstrom I.O."/>
            <person name="Guillou S."/>
            <person name="Cros-Aarteil S."/>
            <person name="Calhoun S."/>
            <person name="Haridas S."/>
            <person name="Kuo A."/>
            <person name="Pangilinan J."/>
            <person name="Riley R."/>
            <person name="Labutti K."/>
            <person name="Andreopoulos B."/>
            <person name="Lipzen A."/>
            <person name="Chen C."/>
            <person name="Yanf M."/>
            <person name="Daum C."/>
            <person name="Ng V."/>
            <person name="Clum A."/>
            <person name="Steindorff A."/>
            <person name="Ohm R."/>
            <person name="Martin F."/>
            <person name="Silar P."/>
            <person name="Natvig D."/>
            <person name="Lalanne C."/>
            <person name="Gautier V."/>
            <person name="Ament-Velasquez S.L."/>
            <person name="Kruys A."/>
            <person name="Hutchinson M.I."/>
            <person name="Powell A.J."/>
            <person name="Barry K."/>
            <person name="Miller A.N."/>
            <person name="Grigoriev I.V."/>
            <person name="Debuchy R."/>
            <person name="Gladieux P."/>
            <person name="Thoren M.H."/>
            <person name="Johannesson H."/>
        </authorList>
    </citation>
    <scope>NUCLEOTIDE SEQUENCE</scope>
    <source>
        <strain evidence="6">PSN324</strain>
    </source>
</reference>
<name>A0AAV9HK07_9PEZI</name>
<evidence type="ECO:0000313" key="7">
    <source>
        <dbReference type="Proteomes" id="UP001321749"/>
    </source>
</evidence>
<keyword evidence="4" id="KW-0812">Transmembrane</keyword>
<feature type="domain" description="Alpha/beta hydrolase fold-3" evidence="5">
    <location>
        <begin position="149"/>
        <end position="377"/>
    </location>
</feature>
<dbReference type="AlphaFoldDB" id="A0AAV9HK07"/>